<dbReference type="SUPFAM" id="SSF56784">
    <property type="entry name" value="HAD-like"/>
    <property type="match status" value="1"/>
</dbReference>
<gene>
    <name evidence="1" type="ORF">JOC54_000172</name>
</gene>
<comment type="caution">
    <text evidence="1">The sequence shown here is derived from an EMBL/GenBank/DDBJ whole genome shotgun (WGS) entry which is preliminary data.</text>
</comment>
<proteinExistence type="predicted"/>
<keyword evidence="2" id="KW-1185">Reference proteome</keyword>
<dbReference type="PANTHER" id="PTHR42891:SF1">
    <property type="entry name" value="D-GLYCERO-BETA-D-MANNO-HEPTOSE-1,7-BISPHOSPHATE 7-PHOSPHATASE"/>
    <property type="match status" value="1"/>
</dbReference>
<dbReference type="GO" id="GO:0016787">
    <property type="term" value="F:hydrolase activity"/>
    <property type="evidence" value="ECO:0007669"/>
    <property type="project" value="UniProtKB-KW"/>
</dbReference>
<dbReference type="PANTHER" id="PTHR42891">
    <property type="entry name" value="D-GLYCERO-BETA-D-MANNO-HEPTOSE-1,7-BISPHOSPHATE 7-PHOSPHATASE"/>
    <property type="match status" value="1"/>
</dbReference>
<reference evidence="1" key="1">
    <citation type="submission" date="2021-01" db="EMBL/GenBank/DDBJ databases">
        <title>Genomic Encyclopedia of Type Strains, Phase IV (KMG-IV): sequencing the most valuable type-strain genomes for metagenomic binning, comparative biology and taxonomic classification.</title>
        <authorList>
            <person name="Goeker M."/>
        </authorList>
    </citation>
    <scope>NUCLEOTIDE SEQUENCE</scope>
    <source>
        <strain evidence="1">DSM 21943</strain>
    </source>
</reference>
<dbReference type="InterPro" id="IPR006549">
    <property type="entry name" value="HAD-SF_hydro_IIIA"/>
</dbReference>
<dbReference type="InterPro" id="IPR023214">
    <property type="entry name" value="HAD_sf"/>
</dbReference>
<evidence type="ECO:0000313" key="1">
    <source>
        <dbReference type="EMBL" id="MBM7836941.1"/>
    </source>
</evidence>
<dbReference type="Proteomes" id="UP001179280">
    <property type="component" value="Unassembled WGS sequence"/>
</dbReference>
<protein>
    <submittedName>
        <fullName evidence="1">HAD superfamily hydrolase (TIGR01662 family)</fullName>
    </submittedName>
</protein>
<dbReference type="InterPro" id="IPR036412">
    <property type="entry name" value="HAD-like_sf"/>
</dbReference>
<sequence>MKLFALTNQHRISKGEATVADFQTEFDELGFDDSFICPHSPTERCGCHKPEIGLLLEAQQKHQLDLKKIVIIGDVGSTDMLAAHKVGAYKILVATGWGRRSKSDYRQTWLETEADYYAEHLLDAVNWILNKEKGAK</sequence>
<dbReference type="EMBL" id="JAFBCV010000001">
    <property type="protein sequence ID" value="MBM7836941.1"/>
    <property type="molecule type" value="Genomic_DNA"/>
</dbReference>
<dbReference type="Gene3D" id="3.40.50.1000">
    <property type="entry name" value="HAD superfamily/HAD-like"/>
    <property type="match status" value="1"/>
</dbReference>
<name>A0ABS2SP52_9BACI</name>
<accession>A0ABS2SP52</accession>
<organism evidence="1 2">
    <name type="scientific">Shouchella xiaoxiensis</name>
    <dbReference type="NCBI Taxonomy" id="766895"/>
    <lineage>
        <taxon>Bacteria</taxon>
        <taxon>Bacillati</taxon>
        <taxon>Bacillota</taxon>
        <taxon>Bacilli</taxon>
        <taxon>Bacillales</taxon>
        <taxon>Bacillaceae</taxon>
        <taxon>Shouchella</taxon>
    </lineage>
</organism>
<dbReference type="Pfam" id="PF13242">
    <property type="entry name" value="Hydrolase_like"/>
    <property type="match status" value="1"/>
</dbReference>
<dbReference type="NCBIfam" id="TIGR01662">
    <property type="entry name" value="HAD-SF-IIIA"/>
    <property type="match status" value="1"/>
</dbReference>
<keyword evidence="1" id="KW-0378">Hydrolase</keyword>
<evidence type="ECO:0000313" key="2">
    <source>
        <dbReference type="Proteomes" id="UP001179280"/>
    </source>
</evidence>
<dbReference type="InterPro" id="IPR004446">
    <property type="entry name" value="Heptose_bisP_phosphatase"/>
</dbReference>